<keyword evidence="1" id="KW-0732">Signal</keyword>
<dbReference type="EMBL" id="FRDJ01000006">
    <property type="protein sequence ID" value="SHN62588.1"/>
    <property type="molecule type" value="Genomic_DNA"/>
</dbReference>
<accession>A0A1M7SW01</accession>
<feature type="signal peptide" evidence="1">
    <location>
        <begin position="1"/>
        <end position="21"/>
    </location>
</feature>
<gene>
    <name evidence="2" type="ORF">SAMN02745226_01305</name>
</gene>
<evidence type="ECO:0000313" key="2">
    <source>
        <dbReference type="EMBL" id="SHN62588.1"/>
    </source>
</evidence>
<dbReference type="RefSeq" id="WP_372589802.1">
    <property type="nucleotide sequence ID" value="NZ_FRDJ01000006.1"/>
</dbReference>
<dbReference type="Proteomes" id="UP000184207">
    <property type="component" value="Unassembled WGS sequence"/>
</dbReference>
<dbReference type="AlphaFoldDB" id="A0A1M7SW01"/>
<name>A0A1M7SW01_FERGO</name>
<reference evidence="3" key="1">
    <citation type="submission" date="2016-12" db="EMBL/GenBank/DDBJ databases">
        <authorList>
            <person name="Varghese N."/>
            <person name="Submissions S."/>
        </authorList>
    </citation>
    <scope>NUCLEOTIDE SEQUENCE [LARGE SCALE GENOMIC DNA]</scope>
    <source>
        <strain evidence="3">DSM 13020</strain>
    </source>
</reference>
<dbReference type="SUPFAM" id="SSF48208">
    <property type="entry name" value="Six-hairpin glycosidases"/>
    <property type="match status" value="1"/>
</dbReference>
<keyword evidence="3" id="KW-1185">Reference proteome</keyword>
<dbReference type="Gene3D" id="1.50.10.20">
    <property type="match status" value="1"/>
</dbReference>
<feature type="chain" id="PRO_5013314627" evidence="1">
    <location>
        <begin position="22"/>
        <end position="715"/>
    </location>
</feature>
<protein>
    <submittedName>
        <fullName evidence="2">Uncharacterized protein</fullName>
    </submittedName>
</protein>
<evidence type="ECO:0000256" key="1">
    <source>
        <dbReference type="SAM" id="SignalP"/>
    </source>
</evidence>
<dbReference type="STRING" id="1121883.SAMN02745226_01305"/>
<sequence>MKKFLVSVFLILHLVSFSAITFNNTHLERLGQKFLLEGEEVKGYWVYANNKGDHFEVATAQGEGDTCADDVARVVLLYSEAYEITKDVSYLELAKEASKFVLKMQTSDGEFYNFAWVDGTINKHGITSEKSSSWWALRAFAGLSKLAQFHNEERIMLALRRAYSAIKRKPPIAGDQLSLYVIGLSNYYKLTKDENVKKDLEKYSMELTRYEWTGFSYLKGFFSVYQDRFLWNGWGNHYTEALVEAYKVLGDSKLIELAKRSLDNQIPLLLSTGLIYSIGNYVKLYPELAYALECVVVPNVKLFEITGDEKYAYFASLLSSWLFGGNRLGVRMLGESGEGYDGLEYMHYNRNAGAESTICALRSLLYVMKLPEKFQILAENPNILGREGLKVLEAETFDVGISDVRIVTGDYGGGAALKINERARLKKVLDNIKPGKYYVLISGVFSNNAITISAVNQLKKNISGSGIFEVGEIQIENSLSLSLTNSCSLDQVVLIPEYIGISFKDNETSKSLVYNLAEKKTQITEAVVFEKIEKRVSYEVEVDFSQINEFKALDLKEIFNNDGFGTPQRPGNFDNLGGAIGAYLPESEVNEGITVIKDIPFYIATSGLDNIRCDGQVIKVNGLGNYSTIYILAAANHGDYKTELNMNGQRYEMQVKDWCNEPEGLVLDYRYIASGEKQFIRCGLDLYSVSVQGLDFLEITLPMEMNVHIFAITVK</sequence>
<evidence type="ECO:0000313" key="3">
    <source>
        <dbReference type="Proteomes" id="UP000184207"/>
    </source>
</evidence>
<proteinExistence type="predicted"/>
<dbReference type="GO" id="GO:0005975">
    <property type="term" value="P:carbohydrate metabolic process"/>
    <property type="evidence" value="ECO:0007669"/>
    <property type="project" value="InterPro"/>
</dbReference>
<organism evidence="2 3">
    <name type="scientific">Fervidobacterium gondwanense DSM 13020</name>
    <dbReference type="NCBI Taxonomy" id="1121883"/>
    <lineage>
        <taxon>Bacteria</taxon>
        <taxon>Thermotogati</taxon>
        <taxon>Thermotogota</taxon>
        <taxon>Thermotogae</taxon>
        <taxon>Thermotogales</taxon>
        <taxon>Fervidobacteriaceae</taxon>
        <taxon>Fervidobacterium</taxon>
    </lineage>
</organism>
<dbReference type="InterPro" id="IPR008928">
    <property type="entry name" value="6-hairpin_glycosidase_sf"/>
</dbReference>